<name>A0A897N776_9EURY</name>
<protein>
    <submittedName>
        <fullName evidence="1">Uncharacterized protein</fullName>
    </submittedName>
</protein>
<dbReference type="AlphaFoldDB" id="A0A897N776"/>
<gene>
    <name evidence="1" type="ORF">HSR121_2723</name>
</gene>
<evidence type="ECO:0000313" key="2">
    <source>
        <dbReference type="Proteomes" id="UP000663525"/>
    </source>
</evidence>
<organism evidence="1 2">
    <name type="scientific">Halapricum desulfuricans</name>
    <dbReference type="NCBI Taxonomy" id="2841257"/>
    <lineage>
        <taxon>Archaea</taxon>
        <taxon>Methanobacteriati</taxon>
        <taxon>Methanobacteriota</taxon>
        <taxon>Stenosarchaea group</taxon>
        <taxon>Halobacteria</taxon>
        <taxon>Halobacteriales</taxon>
        <taxon>Haloarculaceae</taxon>
        <taxon>Halapricum</taxon>
    </lineage>
</organism>
<sequence>MYFFYRNMSISLTPISYSDTDNRMQIGLKQSVNDRLDEGLDS</sequence>
<dbReference type="Proteomes" id="UP000663525">
    <property type="component" value="Chromosome"/>
</dbReference>
<reference evidence="1" key="1">
    <citation type="submission" date="2020-11" db="EMBL/GenBank/DDBJ databases">
        <title>Carbohydrate-dependent, anaerobic sulfur respiration: A novel catabolism in halophilic archaea.</title>
        <authorList>
            <person name="Sorokin D.Y."/>
            <person name="Messina E."/>
            <person name="Smedile F."/>
            <person name="La Cono V."/>
            <person name="Hallsworth J.E."/>
            <person name="Yakimov M.M."/>
        </authorList>
    </citation>
    <scope>NUCLEOTIDE SEQUENCE</scope>
    <source>
        <strain evidence="1">HSR12-1</strain>
    </source>
</reference>
<proteinExistence type="predicted"/>
<accession>A0A897N776</accession>
<dbReference type="EMBL" id="CP064787">
    <property type="protein sequence ID" value="QSG07043.1"/>
    <property type="molecule type" value="Genomic_DNA"/>
</dbReference>
<evidence type="ECO:0000313" key="1">
    <source>
        <dbReference type="EMBL" id="QSG07043.1"/>
    </source>
</evidence>